<keyword evidence="5" id="KW-0548">Nucleotidyltransferase</keyword>
<comment type="similarity">
    <text evidence="1">Belongs to the ATP-dependent AMP-binding enzyme family.</text>
</comment>
<dbReference type="Gene3D" id="3.40.50.980">
    <property type="match status" value="2"/>
</dbReference>
<evidence type="ECO:0000259" key="3">
    <source>
        <dbReference type="Pfam" id="PF00501"/>
    </source>
</evidence>
<sequence length="551" mass="58381">MTGTADRPPHLDGWVPYPPEFAAAYREAGYWTGETFGAFLRERARRFADRTAVVAGGDRWTYAELDARADALAAGLARLGLAEGDRVVVQLPNTAALLETVFGLFRLGALPVYALPAHRRSEVVHMAATTGAAALVIPGSPTGFDHRGMAEEVRAAVPSLTHVVVDGDPGPGQVPLDSLRSGHGPFTPAEPDPGGVAFLQLSGGTTGLPKLIPRTHDDYLYSVRASADICGLDTGTVYLAALPATHNFPMSSPGFLGVLHAGGTVVMSPDPGPGTALALIEAERVTHTAVVPPVARLWLDAVEHGSQGTRDLSSLRVLQVGGAAFAEETARRVTPVLGCSLQQVFGMAEGLVNYTRADDPDDVVTTTQGRPISPHDEIRIVDDQDRPVPEGESGHLLTRGPYTIRGYYRAPEHNATAFTPGGFYRTGDIVRRHPSGNLVVTGRAKEQINRGGEKIAAAEVENHVLAHPAVRDAAVAAVPDPFLGERTCAYVVPRGQAPARSELLAFLRGRGLAAYKIPDLVEFVEELPSTAVGKVAKRDLRAASTRPGSDH</sequence>
<evidence type="ECO:0000259" key="4">
    <source>
        <dbReference type="Pfam" id="PF13193"/>
    </source>
</evidence>
<reference evidence="5 6" key="1">
    <citation type="submission" date="2020-08" db="EMBL/GenBank/DDBJ databases">
        <title>Genomic Encyclopedia of Type Strains, Phase III (KMG-III): the genomes of soil and plant-associated and newly described type strains.</title>
        <authorList>
            <person name="Whitman W."/>
        </authorList>
    </citation>
    <scope>NUCLEOTIDE SEQUENCE [LARGE SCALE GENOMIC DNA]</scope>
    <source>
        <strain evidence="5 6">CECT 8712</strain>
    </source>
</reference>
<dbReference type="Gene3D" id="3.30.300.30">
    <property type="match status" value="1"/>
</dbReference>
<feature type="domain" description="AMP-dependent synthetase/ligase" evidence="3">
    <location>
        <begin position="40"/>
        <end position="408"/>
    </location>
</feature>
<dbReference type="InterPro" id="IPR025110">
    <property type="entry name" value="AMP-bd_C"/>
</dbReference>
<dbReference type="EC" id="2.7.7.58" evidence="5"/>
<evidence type="ECO:0000313" key="5">
    <source>
        <dbReference type="EMBL" id="MBB6122102.1"/>
    </source>
</evidence>
<dbReference type="GO" id="GO:0016878">
    <property type="term" value="F:acid-thiol ligase activity"/>
    <property type="evidence" value="ECO:0007669"/>
    <property type="project" value="UniProtKB-ARBA"/>
</dbReference>
<accession>A0A841IVA6</accession>
<proteinExistence type="inferred from homology"/>
<organism evidence="5 6">
    <name type="scientific">Nocardiopsis algeriensis</name>
    <dbReference type="NCBI Taxonomy" id="1478215"/>
    <lineage>
        <taxon>Bacteria</taxon>
        <taxon>Bacillati</taxon>
        <taxon>Actinomycetota</taxon>
        <taxon>Actinomycetes</taxon>
        <taxon>Streptosporangiales</taxon>
        <taxon>Nocardiopsidaceae</taxon>
        <taxon>Nocardiopsis</taxon>
    </lineage>
</organism>
<keyword evidence="2 5" id="KW-0436">Ligase</keyword>
<comment type="caution">
    <text evidence="5">The sequence shown here is derived from an EMBL/GenBank/DDBJ whole genome shotgun (WGS) entry which is preliminary data.</text>
</comment>
<dbReference type="PANTHER" id="PTHR43767:SF1">
    <property type="entry name" value="NONRIBOSOMAL PEPTIDE SYNTHASE PES1 (EUROFUNG)-RELATED"/>
    <property type="match status" value="1"/>
</dbReference>
<dbReference type="Proteomes" id="UP000536604">
    <property type="component" value="Unassembled WGS sequence"/>
</dbReference>
<dbReference type="InterPro" id="IPR045851">
    <property type="entry name" value="AMP-bd_C_sf"/>
</dbReference>
<evidence type="ECO:0000313" key="6">
    <source>
        <dbReference type="Proteomes" id="UP000536604"/>
    </source>
</evidence>
<name>A0A841IVA6_9ACTN</name>
<dbReference type="Pfam" id="PF13193">
    <property type="entry name" value="AMP-binding_C"/>
    <property type="match status" value="1"/>
</dbReference>
<dbReference type="FunFam" id="2.30.38.10:FF:000003">
    <property type="entry name" value="Vibriobactin-specific 2,3-dihydroxybenzoate-AMP ligase"/>
    <property type="match status" value="1"/>
</dbReference>
<dbReference type="PROSITE" id="PS00455">
    <property type="entry name" value="AMP_BINDING"/>
    <property type="match status" value="1"/>
</dbReference>
<gene>
    <name evidence="5" type="ORF">FHS13_004091</name>
</gene>
<evidence type="ECO:0000256" key="1">
    <source>
        <dbReference type="ARBA" id="ARBA00006432"/>
    </source>
</evidence>
<feature type="domain" description="AMP-binding enzyme C-terminal" evidence="4">
    <location>
        <begin position="459"/>
        <end position="534"/>
    </location>
</feature>
<dbReference type="GO" id="GO:0016779">
    <property type="term" value="F:nucleotidyltransferase activity"/>
    <property type="evidence" value="ECO:0007669"/>
    <property type="project" value="UniProtKB-KW"/>
</dbReference>
<keyword evidence="6" id="KW-1185">Reference proteome</keyword>
<dbReference type="Gene3D" id="2.30.38.10">
    <property type="entry name" value="Luciferase, Domain 3"/>
    <property type="match status" value="1"/>
</dbReference>
<dbReference type="Pfam" id="PF00501">
    <property type="entry name" value="AMP-binding"/>
    <property type="match status" value="1"/>
</dbReference>
<dbReference type="PANTHER" id="PTHR43767">
    <property type="entry name" value="LONG-CHAIN-FATTY-ACID--COA LIGASE"/>
    <property type="match status" value="1"/>
</dbReference>
<protein>
    <submittedName>
        <fullName evidence="5">2,3-dihydroxybenzoate-AMP ligase</fullName>
        <ecNumber evidence="5">2.7.7.58</ecNumber>
    </submittedName>
</protein>
<dbReference type="AlphaFoldDB" id="A0A841IVA6"/>
<dbReference type="RefSeq" id="WP_184293542.1">
    <property type="nucleotide sequence ID" value="NZ_JACHJO010000015.1"/>
</dbReference>
<dbReference type="InterPro" id="IPR000873">
    <property type="entry name" value="AMP-dep_synth/lig_dom"/>
</dbReference>
<dbReference type="InterPro" id="IPR020845">
    <property type="entry name" value="AMP-binding_CS"/>
</dbReference>
<keyword evidence="5" id="KW-0808">Transferase</keyword>
<evidence type="ECO:0000256" key="2">
    <source>
        <dbReference type="ARBA" id="ARBA00022598"/>
    </source>
</evidence>
<dbReference type="FunFam" id="3.30.300.30:FF:000008">
    <property type="entry name" value="2,3-dihydroxybenzoate-AMP ligase"/>
    <property type="match status" value="1"/>
</dbReference>
<dbReference type="InterPro" id="IPR050237">
    <property type="entry name" value="ATP-dep_AMP-bd_enzyme"/>
</dbReference>
<dbReference type="EMBL" id="JACHJO010000015">
    <property type="protein sequence ID" value="MBB6122102.1"/>
    <property type="molecule type" value="Genomic_DNA"/>
</dbReference>
<dbReference type="SUPFAM" id="SSF56801">
    <property type="entry name" value="Acetyl-CoA synthetase-like"/>
    <property type="match status" value="1"/>
</dbReference>